<evidence type="ECO:0000256" key="5">
    <source>
        <dbReference type="ARBA" id="ARBA00023163"/>
    </source>
</evidence>
<dbReference type="CDD" id="cd06171">
    <property type="entry name" value="Sigma70_r4"/>
    <property type="match status" value="1"/>
</dbReference>
<dbReference type="InterPro" id="IPR013324">
    <property type="entry name" value="RNA_pol_sigma_r3/r4-like"/>
</dbReference>
<dbReference type="InterPro" id="IPR036388">
    <property type="entry name" value="WH-like_DNA-bd_sf"/>
</dbReference>
<feature type="domain" description="RNA polymerase sigma-70" evidence="8">
    <location>
        <begin position="113"/>
        <end position="126"/>
    </location>
</feature>
<comment type="function">
    <text evidence="6">Sigma factors are initiation factors that promote the attachment of RNA polymerase to specific initiation sites and are then released. This sigma factor is the master transcriptional regulator of the stationary phase and the general stress response.</text>
</comment>
<dbReference type="NCBIfam" id="TIGR02937">
    <property type="entry name" value="sigma70-ECF"/>
    <property type="match status" value="1"/>
</dbReference>
<dbReference type="Gene3D" id="1.10.10.10">
    <property type="entry name" value="Winged helix-like DNA-binding domain superfamily/Winged helix DNA-binding domain"/>
    <property type="match status" value="2"/>
</dbReference>
<dbReference type="PROSITE" id="PS00716">
    <property type="entry name" value="SIGMA70_2"/>
    <property type="match status" value="1"/>
</dbReference>
<feature type="region of interest" description="Sigma-70 factor domain-4" evidence="6">
    <location>
        <begin position="257"/>
        <end position="310"/>
    </location>
</feature>
<dbReference type="EMBL" id="BSOG01000004">
    <property type="protein sequence ID" value="GLR14339.1"/>
    <property type="molecule type" value="Genomic_DNA"/>
</dbReference>
<accession>A0ABQ5YN42</accession>
<dbReference type="PANTHER" id="PTHR30603:SF67">
    <property type="entry name" value="RNA POLYMERASE SIGMA FACTOR RPOS"/>
    <property type="match status" value="1"/>
</dbReference>
<keyword evidence="4 6" id="KW-0238">DNA-binding</keyword>
<dbReference type="Pfam" id="PF04539">
    <property type="entry name" value="Sigma70_r3"/>
    <property type="match status" value="1"/>
</dbReference>
<dbReference type="InterPro" id="IPR007630">
    <property type="entry name" value="RNA_pol_sigma70_r4"/>
</dbReference>
<dbReference type="NCBIfam" id="TIGR02394">
    <property type="entry name" value="rpoS_proteo"/>
    <property type="match status" value="1"/>
</dbReference>
<dbReference type="InterPro" id="IPR050239">
    <property type="entry name" value="Sigma-70_RNA_pol_init_factors"/>
</dbReference>
<dbReference type="SUPFAM" id="SSF88946">
    <property type="entry name" value="Sigma2 domain of RNA polymerase sigma factors"/>
    <property type="match status" value="1"/>
</dbReference>
<feature type="DNA-binding region" description="H-T-H motif" evidence="6">
    <location>
        <begin position="283"/>
        <end position="302"/>
    </location>
</feature>
<dbReference type="InterPro" id="IPR007624">
    <property type="entry name" value="RNA_pol_sigma70_r3"/>
</dbReference>
<reference evidence="11" key="1">
    <citation type="journal article" date="2019" name="Int. J. Syst. Evol. Microbiol.">
        <title>The Global Catalogue of Microorganisms (GCM) 10K type strain sequencing project: providing services to taxonomists for standard genome sequencing and annotation.</title>
        <authorList>
            <consortium name="The Broad Institute Genomics Platform"/>
            <consortium name="The Broad Institute Genome Sequencing Center for Infectious Disease"/>
            <person name="Wu L."/>
            <person name="Ma J."/>
        </authorList>
    </citation>
    <scope>NUCLEOTIDE SEQUENCE [LARGE SCALE GENOMIC DNA]</scope>
    <source>
        <strain evidence="11">NBRC 110044</strain>
    </source>
</reference>
<dbReference type="InterPro" id="IPR013325">
    <property type="entry name" value="RNA_pol_sigma_r2"/>
</dbReference>
<evidence type="ECO:0000256" key="6">
    <source>
        <dbReference type="HAMAP-Rule" id="MF_00959"/>
    </source>
</evidence>
<organism evidence="10 11">
    <name type="scientific">Chitinimonas prasina</name>
    <dbReference type="NCBI Taxonomy" id="1434937"/>
    <lineage>
        <taxon>Bacteria</taxon>
        <taxon>Pseudomonadati</taxon>
        <taxon>Pseudomonadota</taxon>
        <taxon>Betaproteobacteria</taxon>
        <taxon>Neisseriales</taxon>
        <taxon>Chitinibacteraceae</taxon>
        <taxon>Chitinimonas</taxon>
    </lineage>
</organism>
<evidence type="ECO:0000259" key="8">
    <source>
        <dbReference type="PROSITE" id="PS00715"/>
    </source>
</evidence>
<dbReference type="HAMAP" id="MF_00959">
    <property type="entry name" value="Sigma70_RpoS"/>
    <property type="match status" value="1"/>
</dbReference>
<feature type="region of interest" description="Sigma-70 factor domain-2" evidence="6">
    <location>
        <begin position="89"/>
        <end position="159"/>
    </location>
</feature>
<dbReference type="Pfam" id="PF00140">
    <property type="entry name" value="Sigma70_r1_2"/>
    <property type="match status" value="1"/>
</dbReference>
<dbReference type="Pfam" id="PF04542">
    <property type="entry name" value="Sigma70_r2"/>
    <property type="match status" value="1"/>
</dbReference>
<feature type="region of interest" description="Sigma-70 factor domain-3" evidence="6">
    <location>
        <begin position="169"/>
        <end position="244"/>
    </location>
</feature>
<dbReference type="InterPro" id="IPR000943">
    <property type="entry name" value="RNA_pol_sigma70"/>
</dbReference>
<name>A0ABQ5YN42_9NEIS</name>
<keyword evidence="11" id="KW-1185">Reference proteome</keyword>
<feature type="short sequence motif" description="Interaction with polymerase core subunit RpoC" evidence="6">
    <location>
        <begin position="113"/>
        <end position="116"/>
    </location>
</feature>
<dbReference type="PROSITE" id="PS00715">
    <property type="entry name" value="SIGMA70_1"/>
    <property type="match status" value="1"/>
</dbReference>
<evidence type="ECO:0000256" key="2">
    <source>
        <dbReference type="ARBA" id="ARBA00023015"/>
    </source>
</evidence>
<dbReference type="PANTHER" id="PTHR30603">
    <property type="entry name" value="RNA POLYMERASE SIGMA FACTOR RPO"/>
    <property type="match status" value="1"/>
</dbReference>
<evidence type="ECO:0000259" key="9">
    <source>
        <dbReference type="PROSITE" id="PS00716"/>
    </source>
</evidence>
<evidence type="ECO:0000313" key="10">
    <source>
        <dbReference type="EMBL" id="GLR14339.1"/>
    </source>
</evidence>
<dbReference type="PRINTS" id="PR00046">
    <property type="entry name" value="SIGMA70FCT"/>
</dbReference>
<dbReference type="InterPro" id="IPR014284">
    <property type="entry name" value="RNA_pol_sigma-70_dom"/>
</dbReference>
<dbReference type="InterPro" id="IPR012761">
    <property type="entry name" value="RNA_pol_sigma_RpoS"/>
</dbReference>
<comment type="caution">
    <text evidence="10">The sequence shown here is derived from an EMBL/GenBank/DDBJ whole genome shotgun (WGS) entry which is preliminary data.</text>
</comment>
<keyword evidence="1 6" id="KW-0963">Cytoplasm</keyword>
<dbReference type="NCBIfam" id="NF004207">
    <property type="entry name" value="PRK05657.1"/>
    <property type="match status" value="1"/>
</dbReference>
<evidence type="ECO:0000256" key="3">
    <source>
        <dbReference type="ARBA" id="ARBA00023082"/>
    </source>
</evidence>
<feature type="region of interest" description="Disordered" evidence="7">
    <location>
        <begin position="1"/>
        <end position="35"/>
    </location>
</feature>
<gene>
    <name evidence="6 10" type="primary">rpoS</name>
    <name evidence="10" type="ORF">GCM10007907_31290</name>
</gene>
<dbReference type="Gene3D" id="1.10.601.10">
    <property type="entry name" value="RNA Polymerase Primary Sigma Factor"/>
    <property type="match status" value="1"/>
</dbReference>
<dbReference type="Proteomes" id="UP001156706">
    <property type="component" value="Unassembled WGS sequence"/>
</dbReference>
<keyword evidence="2 6" id="KW-0805">Transcription regulation</keyword>
<evidence type="ECO:0000256" key="4">
    <source>
        <dbReference type="ARBA" id="ARBA00023125"/>
    </source>
</evidence>
<feature type="compositionally biased region" description="Acidic residues" evidence="7">
    <location>
        <begin position="1"/>
        <end position="33"/>
    </location>
</feature>
<feature type="region of interest" description="Sigma-70 factor domain-1" evidence="6">
    <location>
        <begin position="51"/>
        <end position="84"/>
    </location>
</feature>
<dbReference type="InterPro" id="IPR007627">
    <property type="entry name" value="RNA_pol_sigma70_r2"/>
</dbReference>
<protein>
    <recommendedName>
        <fullName evidence="6">RNA polymerase sigma factor RpoS</fullName>
    </recommendedName>
    <alternativeName>
        <fullName evidence="6">Sigma S</fullName>
    </alternativeName>
    <alternativeName>
        <fullName evidence="6">Sigma-38</fullName>
    </alternativeName>
</protein>
<keyword evidence="5 6" id="KW-0804">Transcription</keyword>
<sequence length="324" mass="37697">MSDSMDTIDEELVDEDLLDEEEDEEGLEPEAEADAQQVEEVGRYAVESTGDVTQIYLNDIGHNALLTPDEERRLARLVVQGDFDARQKMIEHNLRLVVNIAKHYINRGMALLDLIEEGNIGLMHALEKFDPERGFRFSTYATWWIRQSIERAIMNQSRTIRLPVHVIKELNVYLRAQRHLEAQMGREPTMEEIAYQVDKPVEDVRRVMNLNERMASLDAPLDIDPMLSIGESIPDEQHDGPEMVLQNAEIQRYVREWLKQLNDKQRMVIERRYGLNGYDICTLEDLAAHLQLTRERVRQIQIEALESLRRLLRRQGVSRDVLLG</sequence>
<evidence type="ECO:0000256" key="1">
    <source>
        <dbReference type="ARBA" id="ARBA00022490"/>
    </source>
</evidence>
<dbReference type="Pfam" id="PF04545">
    <property type="entry name" value="Sigma70_r4"/>
    <property type="match status" value="1"/>
</dbReference>
<keyword evidence="3 6" id="KW-0731">Sigma factor</keyword>
<dbReference type="SUPFAM" id="SSF88659">
    <property type="entry name" value="Sigma3 and sigma4 domains of RNA polymerase sigma factors"/>
    <property type="match status" value="2"/>
</dbReference>
<proteinExistence type="inferred from homology"/>
<comment type="similarity">
    <text evidence="6">Belongs to the sigma-70 factor family. RpoS subfamily.</text>
</comment>
<comment type="subcellular location">
    <subcellularLocation>
        <location evidence="6">Cytoplasm</location>
    </subcellularLocation>
</comment>
<dbReference type="InterPro" id="IPR009042">
    <property type="entry name" value="RNA_pol_sigma70_r1_2"/>
</dbReference>
<evidence type="ECO:0000256" key="7">
    <source>
        <dbReference type="SAM" id="MobiDB-lite"/>
    </source>
</evidence>
<feature type="domain" description="RNA polymerase sigma-70" evidence="9">
    <location>
        <begin position="282"/>
        <end position="308"/>
    </location>
</feature>
<comment type="subunit">
    <text evidence="6">Interacts with the RNA polymerase core enzyme.</text>
</comment>
<evidence type="ECO:0000313" key="11">
    <source>
        <dbReference type="Proteomes" id="UP001156706"/>
    </source>
</evidence>